<dbReference type="InterPro" id="IPR001623">
    <property type="entry name" value="DnaJ_domain"/>
</dbReference>
<evidence type="ECO:0000259" key="1">
    <source>
        <dbReference type="PROSITE" id="PS50076"/>
    </source>
</evidence>
<dbReference type="InterPro" id="IPR036869">
    <property type="entry name" value="J_dom_sf"/>
</dbReference>
<dbReference type="PANTHER" id="PTHR44137">
    <property type="entry name" value="BNAC03G44070D PROTEIN"/>
    <property type="match status" value="1"/>
</dbReference>
<organism evidence="2 3">
    <name type="scientific">Dipteronia dyeriana</name>
    <dbReference type="NCBI Taxonomy" id="168575"/>
    <lineage>
        <taxon>Eukaryota</taxon>
        <taxon>Viridiplantae</taxon>
        <taxon>Streptophyta</taxon>
        <taxon>Embryophyta</taxon>
        <taxon>Tracheophyta</taxon>
        <taxon>Spermatophyta</taxon>
        <taxon>Magnoliopsida</taxon>
        <taxon>eudicotyledons</taxon>
        <taxon>Gunneridae</taxon>
        <taxon>Pentapetalae</taxon>
        <taxon>rosids</taxon>
        <taxon>malvids</taxon>
        <taxon>Sapindales</taxon>
        <taxon>Sapindaceae</taxon>
        <taxon>Hippocastanoideae</taxon>
        <taxon>Acereae</taxon>
        <taxon>Dipteronia</taxon>
    </lineage>
</organism>
<protein>
    <recommendedName>
        <fullName evidence="1">J domain-containing protein</fullName>
    </recommendedName>
</protein>
<dbReference type="AlphaFoldDB" id="A0AAD9X8P3"/>
<gene>
    <name evidence="2" type="ORF">Ddye_014612</name>
</gene>
<feature type="domain" description="J" evidence="1">
    <location>
        <begin position="83"/>
        <end position="155"/>
    </location>
</feature>
<evidence type="ECO:0000313" key="3">
    <source>
        <dbReference type="Proteomes" id="UP001280121"/>
    </source>
</evidence>
<reference evidence="2" key="1">
    <citation type="journal article" date="2023" name="Plant J.">
        <title>Genome sequences and population genomics provide insights into the demographic history, inbreeding, and mutation load of two 'living fossil' tree species of Dipteronia.</title>
        <authorList>
            <person name="Feng Y."/>
            <person name="Comes H.P."/>
            <person name="Chen J."/>
            <person name="Zhu S."/>
            <person name="Lu R."/>
            <person name="Zhang X."/>
            <person name="Li P."/>
            <person name="Qiu J."/>
            <person name="Olsen K.M."/>
            <person name="Qiu Y."/>
        </authorList>
    </citation>
    <scope>NUCLEOTIDE SEQUENCE</scope>
    <source>
        <strain evidence="2">KIB01</strain>
    </source>
</reference>
<comment type="caution">
    <text evidence="2">The sequence shown here is derived from an EMBL/GenBank/DDBJ whole genome shotgun (WGS) entry which is preliminary data.</text>
</comment>
<accession>A0AAD9X8P3</accession>
<name>A0AAD9X8P3_9ROSI</name>
<proteinExistence type="predicted"/>
<dbReference type="Gene3D" id="1.10.287.110">
    <property type="entry name" value="DnaJ domain"/>
    <property type="match status" value="1"/>
</dbReference>
<dbReference type="EMBL" id="JANJYI010000004">
    <property type="protein sequence ID" value="KAK2654756.1"/>
    <property type="molecule type" value="Genomic_DNA"/>
</dbReference>
<sequence length="180" mass="20814">MIPLSYLLSEVDNEAIRRLRLSLINTDAETCIDMAEDFFKQQNIDYAIITINIAGLKYPERNHIHRIYMNAYMIHKTALKANNWYAVLEIRHIGVEIEEIVKQYRTKFGLLDSANRCPTGRANPSVSEPGALILLNAAWDVLSDPVKREAYDKELVNLNEEFVDYASLSSYTYQHLVERF</sequence>
<evidence type="ECO:0000313" key="2">
    <source>
        <dbReference type="EMBL" id="KAK2654756.1"/>
    </source>
</evidence>
<dbReference type="PROSITE" id="PS50076">
    <property type="entry name" value="DNAJ_2"/>
    <property type="match status" value="1"/>
</dbReference>
<dbReference type="Proteomes" id="UP001280121">
    <property type="component" value="Unassembled WGS sequence"/>
</dbReference>
<dbReference type="SUPFAM" id="SSF46565">
    <property type="entry name" value="Chaperone J-domain"/>
    <property type="match status" value="1"/>
</dbReference>
<keyword evidence="3" id="KW-1185">Reference proteome</keyword>
<dbReference type="PANTHER" id="PTHR44137:SF57">
    <property type="entry name" value="CHAPERONE DNAJ-DOMAIN PROTEIN"/>
    <property type="match status" value="1"/>
</dbReference>